<sequence length="245" mass="27248">MLLDMCKAETPLSVQDRISAIMLEVGGAMTRDSLLSLLSTCAKRSRLDEVLGQMRRAGLIGVVFTSGHKAIYFLTADGAAYSKKLLFIRTKVRYGQAAVAYALTVEELLMRFVRAWGLQGWEIHGQYEASDEIAFYRQRQGVSAVEVKKTTPTPSAFIRTKSGKACYIAVDCHYTGKRVFDEMRRYATSLFRKNGTIPGVLFVAATSERAQWMRSRVIPDPVVKVGFCSLDQAVDVLEGTMAPIR</sequence>
<comment type="caution">
    <text evidence="1">The sequence shown here is derived from an EMBL/GenBank/DDBJ whole genome shotgun (WGS) entry which is preliminary data.</text>
</comment>
<evidence type="ECO:0000313" key="1">
    <source>
        <dbReference type="EMBL" id="MFD1677428.1"/>
    </source>
</evidence>
<protein>
    <recommendedName>
        <fullName evidence="3">Protein involved in plasmid replication-relaxation</fullName>
    </recommendedName>
</protein>
<dbReference type="RefSeq" id="WP_377945322.1">
    <property type="nucleotide sequence ID" value="NZ_JBHUCX010000092.1"/>
</dbReference>
<accession>A0ABW4JN52</accession>
<dbReference type="EMBL" id="JBHUCX010000092">
    <property type="protein sequence ID" value="MFD1677428.1"/>
    <property type="molecule type" value="Genomic_DNA"/>
</dbReference>
<organism evidence="1 2">
    <name type="scientific">Alicyclobacillus fodiniaquatilis</name>
    <dbReference type="NCBI Taxonomy" id="1661150"/>
    <lineage>
        <taxon>Bacteria</taxon>
        <taxon>Bacillati</taxon>
        <taxon>Bacillota</taxon>
        <taxon>Bacilli</taxon>
        <taxon>Bacillales</taxon>
        <taxon>Alicyclobacillaceae</taxon>
        <taxon>Alicyclobacillus</taxon>
    </lineage>
</organism>
<name>A0ABW4JN52_9BACL</name>
<evidence type="ECO:0008006" key="3">
    <source>
        <dbReference type="Google" id="ProtNLM"/>
    </source>
</evidence>
<gene>
    <name evidence="1" type="ORF">ACFSB2_22455</name>
</gene>
<proteinExistence type="predicted"/>
<evidence type="ECO:0000313" key="2">
    <source>
        <dbReference type="Proteomes" id="UP001597079"/>
    </source>
</evidence>
<dbReference type="Proteomes" id="UP001597079">
    <property type="component" value="Unassembled WGS sequence"/>
</dbReference>
<reference evidence="2" key="1">
    <citation type="journal article" date="2019" name="Int. J. Syst. Evol. Microbiol.">
        <title>The Global Catalogue of Microorganisms (GCM) 10K type strain sequencing project: providing services to taxonomists for standard genome sequencing and annotation.</title>
        <authorList>
            <consortium name="The Broad Institute Genomics Platform"/>
            <consortium name="The Broad Institute Genome Sequencing Center for Infectious Disease"/>
            <person name="Wu L."/>
            <person name="Ma J."/>
        </authorList>
    </citation>
    <scope>NUCLEOTIDE SEQUENCE [LARGE SCALE GENOMIC DNA]</scope>
    <source>
        <strain evidence="2">CGMCC 1.12286</strain>
    </source>
</reference>
<keyword evidence="2" id="KW-1185">Reference proteome</keyword>